<dbReference type="CDD" id="cd00320">
    <property type="entry name" value="cpn10"/>
    <property type="match status" value="1"/>
</dbReference>
<dbReference type="GO" id="GO:0051087">
    <property type="term" value="F:protein-folding chaperone binding"/>
    <property type="evidence" value="ECO:0007669"/>
    <property type="project" value="TreeGrafter"/>
</dbReference>
<keyword evidence="2" id="KW-0143">Chaperone</keyword>
<dbReference type="GO" id="GO:0005739">
    <property type="term" value="C:mitochondrion"/>
    <property type="evidence" value="ECO:0007669"/>
    <property type="project" value="TreeGrafter"/>
</dbReference>
<dbReference type="SMART" id="SM00883">
    <property type="entry name" value="Cpn10"/>
    <property type="match status" value="1"/>
</dbReference>
<dbReference type="Gene3D" id="2.30.33.40">
    <property type="entry name" value="GroES chaperonin"/>
    <property type="match status" value="1"/>
</dbReference>
<dbReference type="InterPro" id="IPR037124">
    <property type="entry name" value="Chaperonin_GroES_sf"/>
</dbReference>
<dbReference type="EMBL" id="CABITT030000008">
    <property type="protein sequence ID" value="VVB16843.1"/>
    <property type="molecule type" value="Genomic_DNA"/>
</dbReference>
<dbReference type="GO" id="GO:0044183">
    <property type="term" value="F:protein folding chaperone"/>
    <property type="evidence" value="ECO:0007669"/>
    <property type="project" value="InterPro"/>
</dbReference>
<evidence type="ECO:0000256" key="1">
    <source>
        <dbReference type="ARBA" id="ARBA00006975"/>
    </source>
</evidence>
<accession>A0A565CSV8</accession>
<comment type="caution">
    <text evidence="3">The sequence shown here is derived from an EMBL/GenBank/DDBJ whole genome shotgun (WGS) entry which is preliminary data.</text>
</comment>
<dbReference type="InterPro" id="IPR011032">
    <property type="entry name" value="GroES-like_sf"/>
</dbReference>
<dbReference type="SUPFAM" id="SSF50129">
    <property type="entry name" value="GroES-like"/>
    <property type="match status" value="1"/>
</dbReference>
<gene>
    <name evidence="3" type="ORF">ANE_LOCUS27287</name>
</gene>
<keyword evidence="4" id="KW-1185">Reference proteome</keyword>
<dbReference type="GO" id="GO:0005524">
    <property type="term" value="F:ATP binding"/>
    <property type="evidence" value="ECO:0007669"/>
    <property type="project" value="InterPro"/>
</dbReference>
<dbReference type="PANTHER" id="PTHR10772">
    <property type="entry name" value="10 KDA HEAT SHOCK PROTEIN"/>
    <property type="match status" value="1"/>
</dbReference>
<name>A0A565CSV8_9BRAS</name>
<comment type="similarity">
    <text evidence="1">Belongs to the GroES chaperonin family.</text>
</comment>
<dbReference type="Proteomes" id="UP000489600">
    <property type="component" value="Unassembled WGS sequence"/>
</dbReference>
<dbReference type="AlphaFoldDB" id="A0A565CSV8"/>
<evidence type="ECO:0000313" key="4">
    <source>
        <dbReference type="Proteomes" id="UP000489600"/>
    </source>
</evidence>
<dbReference type="GO" id="GO:0009507">
    <property type="term" value="C:chloroplast"/>
    <property type="evidence" value="ECO:0007669"/>
    <property type="project" value="TreeGrafter"/>
</dbReference>
<dbReference type="GO" id="GO:0051082">
    <property type="term" value="F:unfolded protein binding"/>
    <property type="evidence" value="ECO:0007669"/>
    <property type="project" value="TreeGrafter"/>
</dbReference>
<reference evidence="3" key="1">
    <citation type="submission" date="2019-07" db="EMBL/GenBank/DDBJ databases">
        <authorList>
            <person name="Dittberner H."/>
        </authorList>
    </citation>
    <scope>NUCLEOTIDE SEQUENCE [LARGE SCALE GENOMIC DNA]</scope>
</reference>
<dbReference type="InterPro" id="IPR020818">
    <property type="entry name" value="Chaperonin_GroES"/>
</dbReference>
<dbReference type="Pfam" id="PF00166">
    <property type="entry name" value="Cpn10"/>
    <property type="match status" value="1"/>
</dbReference>
<dbReference type="PANTHER" id="PTHR10772:SF63">
    <property type="entry name" value="20 KDA CHAPERONIN, CHLOROPLASTIC"/>
    <property type="match status" value="1"/>
</dbReference>
<evidence type="ECO:0000313" key="3">
    <source>
        <dbReference type="EMBL" id="VVB16843.1"/>
    </source>
</evidence>
<dbReference type="GO" id="GO:0046872">
    <property type="term" value="F:metal ion binding"/>
    <property type="evidence" value="ECO:0007669"/>
    <property type="project" value="TreeGrafter"/>
</dbReference>
<dbReference type="OrthoDB" id="184876at2759"/>
<protein>
    <submittedName>
        <fullName evidence="3">Uncharacterized protein</fullName>
    </submittedName>
</protein>
<sequence>MASTQLTASPVSVSARSLASLEGLRASSVKFSSFGTLKPGTFRQVQFRPLVVKAAVVIPPKVLTCSLLCLNSLLFGYILQLSHWEIRVLKINEAEEKTVGGILLPSTAQSKHQVGEGEVVAVGEETTIGRPKAGITLLIGLQILYTKYAGTEVDLNEEATEFYRSGTTTSEMARWLMDHDPVKAEHLIKMDKDEFMRVLMKRFGGLYED</sequence>
<organism evidence="3 4">
    <name type="scientific">Arabis nemorensis</name>
    <dbReference type="NCBI Taxonomy" id="586526"/>
    <lineage>
        <taxon>Eukaryota</taxon>
        <taxon>Viridiplantae</taxon>
        <taxon>Streptophyta</taxon>
        <taxon>Embryophyta</taxon>
        <taxon>Tracheophyta</taxon>
        <taxon>Spermatophyta</taxon>
        <taxon>Magnoliopsida</taxon>
        <taxon>eudicotyledons</taxon>
        <taxon>Gunneridae</taxon>
        <taxon>Pentapetalae</taxon>
        <taxon>rosids</taxon>
        <taxon>malvids</taxon>
        <taxon>Brassicales</taxon>
        <taxon>Brassicaceae</taxon>
        <taxon>Arabideae</taxon>
        <taxon>Arabis</taxon>
    </lineage>
</organism>
<evidence type="ECO:0000256" key="2">
    <source>
        <dbReference type="ARBA" id="ARBA00023186"/>
    </source>
</evidence>
<proteinExistence type="inferred from homology"/>